<protein>
    <submittedName>
        <fullName evidence="4">SDR family NAD(P)-dependent oxidoreductase</fullName>
    </submittedName>
</protein>
<dbReference type="PRINTS" id="PR00081">
    <property type="entry name" value="GDHRDH"/>
</dbReference>
<dbReference type="PANTHER" id="PTHR24322">
    <property type="entry name" value="PKSB"/>
    <property type="match status" value="1"/>
</dbReference>
<evidence type="ECO:0000256" key="2">
    <source>
        <dbReference type="ARBA" id="ARBA00023002"/>
    </source>
</evidence>
<dbReference type="AlphaFoldDB" id="A0AAE3WAS2"/>
<keyword evidence="2" id="KW-0560">Oxidoreductase</keyword>
<dbReference type="SUPFAM" id="SSF51735">
    <property type="entry name" value="NAD(P)-binding Rossmann-fold domains"/>
    <property type="match status" value="1"/>
</dbReference>
<dbReference type="Proteomes" id="UP001226762">
    <property type="component" value="Unassembled WGS sequence"/>
</dbReference>
<reference evidence="4" key="1">
    <citation type="submission" date="2022-07" db="EMBL/GenBank/DDBJ databases">
        <authorList>
            <person name="Otstavnykh N."/>
            <person name="Isaeva M."/>
            <person name="Bystritskaya E."/>
        </authorList>
    </citation>
    <scope>NUCLEOTIDE SEQUENCE</scope>
    <source>
        <strain evidence="4">KCTC 52189</strain>
    </source>
</reference>
<dbReference type="Gene3D" id="3.40.50.720">
    <property type="entry name" value="NAD(P)-binding Rossmann-like Domain"/>
    <property type="match status" value="1"/>
</dbReference>
<dbReference type="InterPro" id="IPR020904">
    <property type="entry name" value="Sc_DH/Rdtase_CS"/>
</dbReference>
<dbReference type="GO" id="GO:0016616">
    <property type="term" value="F:oxidoreductase activity, acting on the CH-OH group of donors, NAD or NADP as acceptor"/>
    <property type="evidence" value="ECO:0007669"/>
    <property type="project" value="TreeGrafter"/>
</dbReference>
<evidence type="ECO:0000313" key="4">
    <source>
        <dbReference type="EMBL" id="MDQ2089531.1"/>
    </source>
</evidence>
<dbReference type="SMART" id="SM00822">
    <property type="entry name" value="PKS_KR"/>
    <property type="match status" value="1"/>
</dbReference>
<proteinExistence type="inferred from homology"/>
<evidence type="ECO:0000256" key="1">
    <source>
        <dbReference type="ARBA" id="ARBA00006484"/>
    </source>
</evidence>
<evidence type="ECO:0000259" key="3">
    <source>
        <dbReference type="SMART" id="SM00822"/>
    </source>
</evidence>
<accession>A0AAE3WAS2</accession>
<sequence>MEIEGKICVVTGAAQGIGRALCEALAEAGAKHVVAVDLKIEGAGETAKRVGGTAMACDVGDQAQVESMIDRVENDIGPIDLMCSNAGILTGLDQSFDNIAFAATEEWNKAWAVNVMAHVHAARHLVPKMKARGGGYFMHTASAAGLLNQVGSAVYGVTKHAAVGFAEALALGHKDDNIRVTVLCPQGVDTAMVRGAGENPATADGILSAQEVAEKTLTAIRAEKFLVLPHPEVAQYMQNKVNDYDRWIGGMAKLQRIYKAANVES</sequence>
<dbReference type="Pfam" id="PF00106">
    <property type="entry name" value="adh_short"/>
    <property type="match status" value="1"/>
</dbReference>
<name>A0AAE3WAS2_9RHOB</name>
<dbReference type="EMBL" id="JANHAX010000002">
    <property type="protein sequence ID" value="MDQ2089531.1"/>
    <property type="molecule type" value="Genomic_DNA"/>
</dbReference>
<reference evidence="4" key="2">
    <citation type="submission" date="2023-02" db="EMBL/GenBank/DDBJ databases">
        <title>'Rhodoalgimonas zhirmunskyi' gen. nov., isolated from a red alga.</title>
        <authorList>
            <person name="Nedashkovskaya O.I."/>
            <person name="Otstavnykh N.Y."/>
            <person name="Bystritskaya E.P."/>
            <person name="Balabanova L.A."/>
            <person name="Isaeva M.P."/>
        </authorList>
    </citation>
    <scope>NUCLEOTIDE SEQUENCE</scope>
    <source>
        <strain evidence="4">KCTC 52189</strain>
    </source>
</reference>
<comment type="similarity">
    <text evidence="1">Belongs to the short-chain dehydrogenases/reductases (SDR) family.</text>
</comment>
<gene>
    <name evidence="4" type="ORF">NO357_06420</name>
</gene>
<organism evidence="4 5">
    <name type="scientific">Marimonas arenosa</name>
    <dbReference type="NCBI Taxonomy" id="1795305"/>
    <lineage>
        <taxon>Bacteria</taxon>
        <taxon>Pseudomonadati</taxon>
        <taxon>Pseudomonadota</taxon>
        <taxon>Alphaproteobacteria</taxon>
        <taxon>Rhodobacterales</taxon>
        <taxon>Paracoccaceae</taxon>
        <taxon>Marimonas</taxon>
    </lineage>
</organism>
<dbReference type="PANTHER" id="PTHR24322:SF736">
    <property type="entry name" value="RETINOL DEHYDROGENASE 10"/>
    <property type="match status" value="1"/>
</dbReference>
<dbReference type="InterPro" id="IPR036291">
    <property type="entry name" value="NAD(P)-bd_dom_sf"/>
</dbReference>
<comment type="caution">
    <text evidence="4">The sequence shown here is derived from an EMBL/GenBank/DDBJ whole genome shotgun (WGS) entry which is preliminary data.</text>
</comment>
<dbReference type="InterPro" id="IPR057326">
    <property type="entry name" value="KR_dom"/>
</dbReference>
<dbReference type="InterPro" id="IPR002347">
    <property type="entry name" value="SDR_fam"/>
</dbReference>
<dbReference type="PROSITE" id="PS00061">
    <property type="entry name" value="ADH_SHORT"/>
    <property type="match status" value="1"/>
</dbReference>
<evidence type="ECO:0000313" key="5">
    <source>
        <dbReference type="Proteomes" id="UP001226762"/>
    </source>
</evidence>
<dbReference type="RefSeq" id="WP_306734806.1">
    <property type="nucleotide sequence ID" value="NZ_JANHAX010000002.1"/>
</dbReference>
<feature type="domain" description="Ketoreductase" evidence="3">
    <location>
        <begin position="6"/>
        <end position="188"/>
    </location>
</feature>
<keyword evidence="5" id="KW-1185">Reference proteome</keyword>